<evidence type="ECO:0000313" key="2">
    <source>
        <dbReference type="EMBL" id="PWZ30390.1"/>
    </source>
</evidence>
<dbReference type="PANTHER" id="PTHR34670:SF2">
    <property type="entry name" value="OS01G0847100 PROTEIN"/>
    <property type="match status" value="1"/>
</dbReference>
<feature type="compositionally biased region" description="Basic and acidic residues" evidence="1">
    <location>
        <begin position="50"/>
        <end position="63"/>
    </location>
</feature>
<feature type="compositionally biased region" description="Polar residues" evidence="1">
    <location>
        <begin position="67"/>
        <end position="96"/>
    </location>
</feature>
<dbReference type="AlphaFoldDB" id="A0A3L6FBQ8"/>
<comment type="caution">
    <text evidence="2">The sequence shown here is derived from an EMBL/GenBank/DDBJ whole genome shotgun (WGS) entry which is preliminary data.</text>
</comment>
<organism evidence="2">
    <name type="scientific">Zea mays</name>
    <name type="common">Maize</name>
    <dbReference type="NCBI Taxonomy" id="4577"/>
    <lineage>
        <taxon>Eukaryota</taxon>
        <taxon>Viridiplantae</taxon>
        <taxon>Streptophyta</taxon>
        <taxon>Embryophyta</taxon>
        <taxon>Tracheophyta</taxon>
        <taxon>Spermatophyta</taxon>
        <taxon>Magnoliopsida</taxon>
        <taxon>Liliopsida</taxon>
        <taxon>Poales</taxon>
        <taxon>Poaceae</taxon>
        <taxon>PACMAD clade</taxon>
        <taxon>Panicoideae</taxon>
        <taxon>Andropogonodae</taxon>
        <taxon>Andropogoneae</taxon>
        <taxon>Tripsacinae</taxon>
        <taxon>Zea</taxon>
    </lineage>
</organism>
<feature type="compositionally biased region" description="Low complexity" evidence="1">
    <location>
        <begin position="29"/>
        <end position="49"/>
    </location>
</feature>
<dbReference type="ExpressionAtlas" id="A0A3L6FBQ8">
    <property type="expression patterns" value="baseline and differential"/>
</dbReference>
<feature type="region of interest" description="Disordered" evidence="1">
    <location>
        <begin position="23"/>
        <end position="96"/>
    </location>
</feature>
<dbReference type="Proteomes" id="UP000251960">
    <property type="component" value="Chromosome 3"/>
</dbReference>
<dbReference type="PANTHER" id="PTHR34670">
    <property type="entry name" value="EXPRESSED PROTEIN"/>
    <property type="match status" value="1"/>
</dbReference>
<reference evidence="2" key="1">
    <citation type="journal article" date="2018" name="Nat. Genet.">
        <title>Extensive intraspecific gene order and gene structural variations between Mo17 and other maize genomes.</title>
        <authorList>
            <person name="Sun S."/>
            <person name="Zhou Y."/>
            <person name="Chen J."/>
            <person name="Shi J."/>
            <person name="Zhao H."/>
            <person name="Zhao H."/>
            <person name="Song W."/>
            <person name="Zhang M."/>
            <person name="Cui Y."/>
            <person name="Dong X."/>
            <person name="Liu H."/>
            <person name="Ma X."/>
            <person name="Jiao Y."/>
            <person name="Wang B."/>
            <person name="Wei X."/>
            <person name="Stein J.C."/>
            <person name="Glaubitz J.C."/>
            <person name="Lu F."/>
            <person name="Yu G."/>
            <person name="Liang C."/>
            <person name="Fengler K."/>
            <person name="Li B."/>
            <person name="Rafalski A."/>
            <person name="Schnable P.S."/>
            <person name="Ware D.H."/>
            <person name="Buckler E.S."/>
            <person name="Lai J."/>
        </authorList>
    </citation>
    <scope>NUCLEOTIDE SEQUENCE [LARGE SCALE GENOMIC DNA]</scope>
    <source>
        <tissue evidence="2">Seedling</tissue>
    </source>
</reference>
<sequence>MEGIIPFIFKVIAQYKEEGQAASFGGMASDGSVEPSPPVSSSYVLLPSDSDGRHRDERNDDGRPVCPTSSLDSGAVTTCTARPSPLRCSSTLRRRA</sequence>
<dbReference type="EMBL" id="NCVQ01000004">
    <property type="protein sequence ID" value="PWZ30390.1"/>
    <property type="molecule type" value="Genomic_DNA"/>
</dbReference>
<gene>
    <name evidence="2" type="ORF">Zm00014a_036817</name>
</gene>
<accession>A0A3L6FBQ8</accession>
<protein>
    <submittedName>
        <fullName evidence="2">Uncharacterized protein</fullName>
    </submittedName>
</protein>
<name>A0A3L6FBQ8_MAIZE</name>
<proteinExistence type="predicted"/>
<evidence type="ECO:0000256" key="1">
    <source>
        <dbReference type="SAM" id="MobiDB-lite"/>
    </source>
</evidence>